<dbReference type="EMBL" id="BMVG01000089">
    <property type="protein sequence ID" value="GGW24286.1"/>
    <property type="molecule type" value="Genomic_DNA"/>
</dbReference>
<protein>
    <recommendedName>
        <fullName evidence="4">Error-prone DNA polymerase</fullName>
    </recommendedName>
</protein>
<evidence type="ECO:0000313" key="2">
    <source>
        <dbReference type="EMBL" id="GGW24286.1"/>
    </source>
</evidence>
<name>A0A918MGX3_9ACTN</name>
<evidence type="ECO:0008006" key="4">
    <source>
        <dbReference type="Google" id="ProtNLM"/>
    </source>
</evidence>
<reference evidence="2" key="1">
    <citation type="journal article" date="2014" name="Int. J. Syst. Evol. Microbiol.">
        <title>Complete genome sequence of Corynebacterium casei LMG S-19264T (=DSM 44701T), isolated from a smear-ripened cheese.</title>
        <authorList>
            <consortium name="US DOE Joint Genome Institute (JGI-PGF)"/>
            <person name="Walter F."/>
            <person name="Albersmeier A."/>
            <person name="Kalinowski J."/>
            <person name="Ruckert C."/>
        </authorList>
    </citation>
    <scope>NUCLEOTIDE SEQUENCE</scope>
    <source>
        <strain evidence="2">JCM 4714</strain>
    </source>
</reference>
<feature type="region of interest" description="Disordered" evidence="1">
    <location>
        <begin position="134"/>
        <end position="197"/>
    </location>
</feature>
<feature type="compositionally biased region" description="Low complexity" evidence="1">
    <location>
        <begin position="149"/>
        <end position="160"/>
    </location>
</feature>
<dbReference type="GO" id="GO:0006260">
    <property type="term" value="P:DNA replication"/>
    <property type="evidence" value="ECO:0007669"/>
    <property type="project" value="InterPro"/>
</dbReference>
<sequence length="219" mass="23253">MIWHEQIIAILARMTGCDRAAGDVARRALADPDRLPKVEQWFRRAAGERGYAKDVLDEVWETVSSFGAYGFCRAHAVAFAVPALQSAYLKAHFPAFLYAGLLEHDPGMWPRRVIVADARRYGVPVLSVDVNHSRATTASNRPNKGGACASPSPRSRASTQPRPPASPPASPTPAGRIVPVPGGASEGRRVASGRRGKRTCAAAAAVLGIAGKTLLSVGH</sequence>
<evidence type="ECO:0000256" key="1">
    <source>
        <dbReference type="SAM" id="MobiDB-lite"/>
    </source>
</evidence>
<feature type="compositionally biased region" description="Pro residues" evidence="1">
    <location>
        <begin position="161"/>
        <end position="171"/>
    </location>
</feature>
<dbReference type="Proteomes" id="UP000655443">
    <property type="component" value="Unassembled WGS sequence"/>
</dbReference>
<gene>
    <name evidence="2" type="ORF">GCM10010339_94100</name>
</gene>
<dbReference type="PANTHER" id="PTHR32294:SF4">
    <property type="entry name" value="ERROR-PRONE DNA POLYMERASE"/>
    <property type="match status" value="1"/>
</dbReference>
<dbReference type="InterPro" id="IPR004805">
    <property type="entry name" value="DnaE2/DnaE/PolC"/>
</dbReference>
<keyword evidence="3" id="KW-1185">Reference proteome</keyword>
<dbReference type="AlphaFoldDB" id="A0A918MGX3"/>
<proteinExistence type="predicted"/>
<dbReference type="PANTHER" id="PTHR32294">
    <property type="entry name" value="DNA POLYMERASE III SUBUNIT ALPHA"/>
    <property type="match status" value="1"/>
</dbReference>
<dbReference type="GO" id="GO:0008408">
    <property type="term" value="F:3'-5' exonuclease activity"/>
    <property type="evidence" value="ECO:0007669"/>
    <property type="project" value="InterPro"/>
</dbReference>
<evidence type="ECO:0000313" key="3">
    <source>
        <dbReference type="Proteomes" id="UP000655443"/>
    </source>
</evidence>
<accession>A0A918MGX3</accession>
<reference evidence="2" key="2">
    <citation type="submission" date="2020-09" db="EMBL/GenBank/DDBJ databases">
        <authorList>
            <person name="Sun Q."/>
            <person name="Ohkuma M."/>
        </authorList>
    </citation>
    <scope>NUCLEOTIDE SEQUENCE</scope>
    <source>
        <strain evidence="2">JCM 4714</strain>
    </source>
</reference>
<organism evidence="2 3">
    <name type="scientific">Streptomyces alanosinicus</name>
    <dbReference type="NCBI Taxonomy" id="68171"/>
    <lineage>
        <taxon>Bacteria</taxon>
        <taxon>Bacillati</taxon>
        <taxon>Actinomycetota</taxon>
        <taxon>Actinomycetes</taxon>
        <taxon>Kitasatosporales</taxon>
        <taxon>Streptomycetaceae</taxon>
        <taxon>Streptomyces</taxon>
    </lineage>
</organism>
<comment type="caution">
    <text evidence="2">The sequence shown here is derived from an EMBL/GenBank/DDBJ whole genome shotgun (WGS) entry which is preliminary data.</text>
</comment>